<comment type="similarity">
    <text evidence="4 12">Belongs to the TrpB family.</text>
</comment>
<dbReference type="RefSeq" id="WP_095372989.1">
    <property type="nucleotide sequence ID" value="NZ_CP022983.1"/>
</dbReference>
<dbReference type="InterPro" id="IPR001926">
    <property type="entry name" value="TrpB-like_PALP"/>
</dbReference>
<dbReference type="InterPro" id="IPR006653">
    <property type="entry name" value="Trp_synth_b_CS"/>
</dbReference>
<feature type="modified residue" description="N6-(pyridoxal phosphate)lysine" evidence="12">
    <location>
        <position position="92"/>
    </location>
</feature>
<accession>A0A248TMJ2</accession>
<dbReference type="OrthoDB" id="9766131at2"/>
<dbReference type="PIRSF" id="PIRSF001413">
    <property type="entry name" value="Trp_syn_beta"/>
    <property type="match status" value="1"/>
</dbReference>
<proteinExistence type="inferred from homology"/>
<keyword evidence="7 12" id="KW-0822">Tryptophan biosynthesis</keyword>
<evidence type="ECO:0000313" key="14">
    <source>
        <dbReference type="EMBL" id="ASV69426.1"/>
    </source>
</evidence>
<dbReference type="SUPFAM" id="SSF53686">
    <property type="entry name" value="Tryptophan synthase beta subunit-like PLP-dependent enzymes"/>
    <property type="match status" value="1"/>
</dbReference>
<evidence type="ECO:0000313" key="15">
    <source>
        <dbReference type="Proteomes" id="UP000215137"/>
    </source>
</evidence>
<comment type="cofactor">
    <cofactor evidence="1 12">
        <name>pyridoxal 5'-phosphate</name>
        <dbReference type="ChEBI" id="CHEBI:597326"/>
    </cofactor>
</comment>
<dbReference type="InterPro" id="IPR036052">
    <property type="entry name" value="TrpB-like_PALP_sf"/>
</dbReference>
<evidence type="ECO:0000256" key="3">
    <source>
        <dbReference type="ARBA" id="ARBA00004733"/>
    </source>
</evidence>
<keyword evidence="9 12" id="KW-0057">Aromatic amino acid biosynthesis</keyword>
<comment type="catalytic activity">
    <reaction evidence="11 12">
        <text>(1S,2R)-1-C-(indol-3-yl)glycerol 3-phosphate + L-serine = D-glyceraldehyde 3-phosphate + L-tryptophan + H2O</text>
        <dbReference type="Rhea" id="RHEA:10532"/>
        <dbReference type="ChEBI" id="CHEBI:15377"/>
        <dbReference type="ChEBI" id="CHEBI:33384"/>
        <dbReference type="ChEBI" id="CHEBI:57912"/>
        <dbReference type="ChEBI" id="CHEBI:58866"/>
        <dbReference type="ChEBI" id="CHEBI:59776"/>
        <dbReference type="EC" id="4.2.1.20"/>
    </reaction>
</comment>
<keyword evidence="6 12" id="KW-0028">Amino-acid biosynthesis</keyword>
<evidence type="ECO:0000256" key="12">
    <source>
        <dbReference type="HAMAP-Rule" id="MF_00133"/>
    </source>
</evidence>
<dbReference type="AlphaFoldDB" id="A0A248TMJ2"/>
<dbReference type="KEGG" id="bko:CKF48_20170"/>
<sequence>MTTTTLPDEKGHFGTYGGRYVPETLMQAILELEKEYEKAKVDPAFQNELNDLLRDYVGRETPLYYAKNLTKYAGGGKIYLKREDLNHTGAHKINNSLGQALLTKRMGKSKVVAETGAGQHGVATATACALLNLECVIFMGEEDILRQQLNVFRMEILGAKVISVKSGSATLKDAVNEALRYWVSNVEDTHYILGSAMGPHPFPKIVRDFQSVIGQETKKQFIEKEAKLPEAIVACIGGGSNAIGMFYPFLEDREVKLYGVEAAGLGLHSEKHAASLAKGKPGILHGAYMYLLQNEDGQIQEAHSISAGLDYPGIGPEHCYLHDIERVKYDAITDDEALEALQVLSKTEGIIPALESAHAISYAIKLAKEMEPTEHIVVCLSGRGDKDMEAVRSKIGGVKA</sequence>
<comment type="subunit">
    <text evidence="5 12">Tetramer of two alpha and two beta chains.</text>
</comment>
<keyword evidence="10 12" id="KW-0456">Lyase</keyword>
<dbReference type="Gene3D" id="3.40.50.1100">
    <property type="match status" value="2"/>
</dbReference>
<evidence type="ECO:0000256" key="2">
    <source>
        <dbReference type="ARBA" id="ARBA00002786"/>
    </source>
</evidence>
<dbReference type="InterPro" id="IPR023026">
    <property type="entry name" value="Trp_synth_beta/beta-like"/>
</dbReference>
<dbReference type="PROSITE" id="PS00168">
    <property type="entry name" value="TRP_SYNTHASE_BETA"/>
    <property type="match status" value="1"/>
</dbReference>
<gene>
    <name evidence="12 14" type="primary">trpB</name>
    <name evidence="14" type="ORF">CKF48_20170</name>
</gene>
<feature type="domain" description="Tryptophan synthase beta chain-like PALP" evidence="13">
    <location>
        <begin position="58"/>
        <end position="382"/>
    </location>
</feature>
<name>A0A248TMJ2_9BACI</name>
<evidence type="ECO:0000256" key="5">
    <source>
        <dbReference type="ARBA" id="ARBA00011270"/>
    </source>
</evidence>
<dbReference type="GO" id="GO:0004834">
    <property type="term" value="F:tryptophan synthase activity"/>
    <property type="evidence" value="ECO:0007669"/>
    <property type="project" value="UniProtKB-UniRule"/>
</dbReference>
<comment type="function">
    <text evidence="2 12">The beta subunit is responsible for the synthesis of L-tryptophan from indole and L-serine.</text>
</comment>
<dbReference type="Proteomes" id="UP000215137">
    <property type="component" value="Chromosome"/>
</dbReference>
<dbReference type="UniPathway" id="UPA00035">
    <property type="reaction ID" value="UER00044"/>
</dbReference>
<protein>
    <recommendedName>
        <fullName evidence="12">Tryptophan synthase beta chain</fullName>
        <ecNumber evidence="12">4.2.1.20</ecNumber>
    </recommendedName>
</protein>
<dbReference type="FunFam" id="3.40.50.1100:FF:000001">
    <property type="entry name" value="Tryptophan synthase beta chain"/>
    <property type="match status" value="1"/>
</dbReference>
<dbReference type="Pfam" id="PF00291">
    <property type="entry name" value="PALP"/>
    <property type="match status" value="1"/>
</dbReference>
<evidence type="ECO:0000256" key="9">
    <source>
        <dbReference type="ARBA" id="ARBA00023141"/>
    </source>
</evidence>
<keyword evidence="8 12" id="KW-0663">Pyridoxal phosphate</keyword>
<dbReference type="PANTHER" id="PTHR48077">
    <property type="entry name" value="TRYPTOPHAN SYNTHASE-RELATED"/>
    <property type="match status" value="1"/>
</dbReference>
<dbReference type="HAMAP" id="MF_00133">
    <property type="entry name" value="Trp_synth_beta"/>
    <property type="match status" value="1"/>
</dbReference>
<dbReference type="GO" id="GO:0005737">
    <property type="term" value="C:cytoplasm"/>
    <property type="evidence" value="ECO:0007669"/>
    <property type="project" value="TreeGrafter"/>
</dbReference>
<dbReference type="EC" id="4.2.1.20" evidence="12"/>
<dbReference type="EMBL" id="CP022983">
    <property type="protein sequence ID" value="ASV69426.1"/>
    <property type="molecule type" value="Genomic_DNA"/>
</dbReference>
<organism evidence="14 15">
    <name type="scientific">Cytobacillus kochii</name>
    <dbReference type="NCBI Taxonomy" id="859143"/>
    <lineage>
        <taxon>Bacteria</taxon>
        <taxon>Bacillati</taxon>
        <taxon>Bacillota</taxon>
        <taxon>Bacilli</taxon>
        <taxon>Bacillales</taxon>
        <taxon>Bacillaceae</taxon>
        <taxon>Cytobacillus</taxon>
    </lineage>
</organism>
<evidence type="ECO:0000256" key="7">
    <source>
        <dbReference type="ARBA" id="ARBA00022822"/>
    </source>
</evidence>
<keyword evidence="15" id="KW-1185">Reference proteome</keyword>
<dbReference type="PANTHER" id="PTHR48077:SF3">
    <property type="entry name" value="TRYPTOPHAN SYNTHASE"/>
    <property type="match status" value="1"/>
</dbReference>
<evidence type="ECO:0000256" key="4">
    <source>
        <dbReference type="ARBA" id="ARBA00009982"/>
    </source>
</evidence>
<reference evidence="14 15" key="1">
    <citation type="submission" date="2017-08" db="EMBL/GenBank/DDBJ databases">
        <title>Complete Genome Sequence of Bacillus kochii Oregon-R-modENCODE STRAIN BDGP4, isolated from Drosophila melanogaster gut.</title>
        <authorList>
            <person name="Wan K.H."/>
            <person name="Yu C."/>
            <person name="Park S."/>
            <person name="Hammonds A.S."/>
            <person name="Booth B.W."/>
            <person name="Celniker S.E."/>
        </authorList>
    </citation>
    <scope>NUCLEOTIDE SEQUENCE [LARGE SCALE GENOMIC DNA]</scope>
    <source>
        <strain evidence="14 15">BDGP4</strain>
    </source>
</reference>
<evidence type="ECO:0000256" key="6">
    <source>
        <dbReference type="ARBA" id="ARBA00022605"/>
    </source>
</evidence>
<evidence type="ECO:0000256" key="8">
    <source>
        <dbReference type="ARBA" id="ARBA00022898"/>
    </source>
</evidence>
<evidence type="ECO:0000256" key="10">
    <source>
        <dbReference type="ARBA" id="ARBA00023239"/>
    </source>
</evidence>
<dbReference type="CDD" id="cd06446">
    <property type="entry name" value="Trp-synth_B"/>
    <property type="match status" value="1"/>
</dbReference>
<evidence type="ECO:0000256" key="1">
    <source>
        <dbReference type="ARBA" id="ARBA00001933"/>
    </source>
</evidence>
<dbReference type="InterPro" id="IPR006654">
    <property type="entry name" value="Trp_synth_beta"/>
</dbReference>
<comment type="pathway">
    <text evidence="3 12">Amino-acid biosynthesis; L-tryptophan biosynthesis; L-tryptophan from chorismate: step 5/5.</text>
</comment>
<dbReference type="FunFam" id="3.40.50.1100:FF:000004">
    <property type="entry name" value="Tryptophan synthase beta chain"/>
    <property type="match status" value="1"/>
</dbReference>
<evidence type="ECO:0000256" key="11">
    <source>
        <dbReference type="ARBA" id="ARBA00049047"/>
    </source>
</evidence>
<evidence type="ECO:0000259" key="13">
    <source>
        <dbReference type="Pfam" id="PF00291"/>
    </source>
</evidence>
<dbReference type="NCBIfam" id="TIGR00263">
    <property type="entry name" value="trpB"/>
    <property type="match status" value="1"/>
</dbReference>